<protein>
    <submittedName>
        <fullName evidence="1">Uncharacterized protein</fullName>
    </submittedName>
</protein>
<evidence type="ECO:0000313" key="2">
    <source>
        <dbReference type="Proteomes" id="UP001064048"/>
    </source>
</evidence>
<gene>
    <name evidence="1" type="ORF">MSG28_015138</name>
</gene>
<dbReference type="EMBL" id="CM046127">
    <property type="protein sequence ID" value="KAI8441553.1"/>
    <property type="molecule type" value="Genomic_DNA"/>
</dbReference>
<evidence type="ECO:0000313" key="1">
    <source>
        <dbReference type="EMBL" id="KAI8441553.1"/>
    </source>
</evidence>
<dbReference type="Proteomes" id="UP001064048">
    <property type="component" value="Chromosome 27"/>
</dbReference>
<name>A0ACC0KYL6_CHOFU</name>
<keyword evidence="2" id="KW-1185">Reference proteome</keyword>
<reference evidence="1 2" key="1">
    <citation type="journal article" date="2022" name="Genome Biol. Evol.">
        <title>The Spruce Budworm Genome: Reconstructing the Evolutionary History of Antifreeze Proteins.</title>
        <authorList>
            <person name="Beliveau C."/>
            <person name="Gagne P."/>
            <person name="Picq S."/>
            <person name="Vernygora O."/>
            <person name="Keeling C.I."/>
            <person name="Pinkney K."/>
            <person name="Doucet D."/>
            <person name="Wen F."/>
            <person name="Johnston J.S."/>
            <person name="Maaroufi H."/>
            <person name="Boyle B."/>
            <person name="Laroche J."/>
            <person name="Dewar K."/>
            <person name="Juretic N."/>
            <person name="Blackburn G."/>
            <person name="Nisole A."/>
            <person name="Brunet B."/>
            <person name="Brandao M."/>
            <person name="Lumley L."/>
            <person name="Duan J."/>
            <person name="Quan G."/>
            <person name="Lucarotti C.J."/>
            <person name="Roe A.D."/>
            <person name="Sperling F.A.H."/>
            <person name="Levesque R.C."/>
            <person name="Cusson M."/>
        </authorList>
    </citation>
    <scope>NUCLEOTIDE SEQUENCE [LARGE SCALE GENOMIC DNA]</scope>
    <source>
        <strain evidence="1">Glfc:IPQL:Cfum</strain>
    </source>
</reference>
<proteinExistence type="predicted"/>
<organism evidence="1 2">
    <name type="scientific">Choristoneura fumiferana</name>
    <name type="common">Spruce budworm moth</name>
    <name type="synonym">Archips fumiferana</name>
    <dbReference type="NCBI Taxonomy" id="7141"/>
    <lineage>
        <taxon>Eukaryota</taxon>
        <taxon>Metazoa</taxon>
        <taxon>Ecdysozoa</taxon>
        <taxon>Arthropoda</taxon>
        <taxon>Hexapoda</taxon>
        <taxon>Insecta</taxon>
        <taxon>Pterygota</taxon>
        <taxon>Neoptera</taxon>
        <taxon>Endopterygota</taxon>
        <taxon>Lepidoptera</taxon>
        <taxon>Glossata</taxon>
        <taxon>Ditrysia</taxon>
        <taxon>Tortricoidea</taxon>
        <taxon>Tortricidae</taxon>
        <taxon>Tortricinae</taxon>
        <taxon>Choristoneura</taxon>
    </lineage>
</organism>
<comment type="caution">
    <text evidence="1">The sequence shown here is derived from an EMBL/GenBank/DDBJ whole genome shotgun (WGS) entry which is preliminary data.</text>
</comment>
<accession>A0ACC0KYL6</accession>
<sequence>MRFLIVSAVLACATAAPSGLLAAPYAHGLAAPYGHGLAAPYGHGLAYAAAPLAVAHAAPALPTISPGDLHGAAIEAHVEASDHVRAAVDATRELHDQAAELHGQAVNAAEDHSWQAVDAVKTAEAQLDGAAAGAAPVLAKQLVGHAAPGLVAHSAYAAPPRRLPPWPATSPPSCPSPCNSRTPPRSYTPLPSSPTPPSPTPRTPLPCWLLATLTAATLMPATALTVSLTGRPE</sequence>